<dbReference type="EMBL" id="CM037615">
    <property type="protein sequence ID" value="KAH8012890.1"/>
    <property type="molecule type" value="Genomic_DNA"/>
</dbReference>
<sequence length="93" mass="9746">MMADAWLGDHVWAHGVRVRSAGGRRRVGAAVSHRGKGRPGSPGECGCLLSGLQPRILAVALEQNLEAAGLLYGPDSPTRCSDKVGLFAPQSLQ</sequence>
<dbReference type="Proteomes" id="UP000827872">
    <property type="component" value="Linkage Group LG02"/>
</dbReference>
<accession>A0ACB8G041</accession>
<evidence type="ECO:0000313" key="1">
    <source>
        <dbReference type="EMBL" id="KAH8012890.1"/>
    </source>
</evidence>
<organism evidence="1 2">
    <name type="scientific">Sphaerodactylus townsendi</name>
    <dbReference type="NCBI Taxonomy" id="933632"/>
    <lineage>
        <taxon>Eukaryota</taxon>
        <taxon>Metazoa</taxon>
        <taxon>Chordata</taxon>
        <taxon>Craniata</taxon>
        <taxon>Vertebrata</taxon>
        <taxon>Euteleostomi</taxon>
        <taxon>Lepidosauria</taxon>
        <taxon>Squamata</taxon>
        <taxon>Bifurcata</taxon>
        <taxon>Gekkota</taxon>
        <taxon>Sphaerodactylidae</taxon>
        <taxon>Sphaerodactylus</taxon>
    </lineage>
</organism>
<name>A0ACB8G041_9SAUR</name>
<evidence type="ECO:0000313" key="2">
    <source>
        <dbReference type="Proteomes" id="UP000827872"/>
    </source>
</evidence>
<gene>
    <name evidence="1" type="ORF">K3G42_005437</name>
</gene>
<keyword evidence="2" id="KW-1185">Reference proteome</keyword>
<proteinExistence type="predicted"/>
<comment type="caution">
    <text evidence="1">The sequence shown here is derived from an EMBL/GenBank/DDBJ whole genome shotgun (WGS) entry which is preliminary data.</text>
</comment>
<reference evidence="1" key="1">
    <citation type="submission" date="2021-08" db="EMBL/GenBank/DDBJ databases">
        <title>The first chromosome-level gecko genome reveals the dynamic sex chromosomes of Neotropical dwarf geckos (Sphaerodactylidae: Sphaerodactylus).</title>
        <authorList>
            <person name="Pinto B.J."/>
            <person name="Keating S.E."/>
            <person name="Gamble T."/>
        </authorList>
    </citation>
    <scope>NUCLEOTIDE SEQUENCE</scope>
    <source>
        <strain evidence="1">TG3544</strain>
    </source>
</reference>
<protein>
    <submittedName>
        <fullName evidence="1">Uncharacterized protein</fullName>
    </submittedName>
</protein>